<evidence type="ECO:0000313" key="13">
    <source>
        <dbReference type="RefSeq" id="XP_022102909.1"/>
    </source>
</evidence>
<dbReference type="RefSeq" id="XP_022102908.1">
    <property type="nucleotide sequence ID" value="XM_022247216.1"/>
</dbReference>
<evidence type="ECO:0000259" key="10">
    <source>
        <dbReference type="PROSITE" id="PS50262"/>
    </source>
</evidence>
<keyword evidence="7 8" id="KW-0807">Transducer</keyword>
<organism evidence="11 13">
    <name type="scientific">Acanthaster planci</name>
    <name type="common">Crown-of-thorns starfish</name>
    <dbReference type="NCBI Taxonomy" id="133434"/>
    <lineage>
        <taxon>Eukaryota</taxon>
        <taxon>Metazoa</taxon>
        <taxon>Echinodermata</taxon>
        <taxon>Eleutherozoa</taxon>
        <taxon>Asterozoa</taxon>
        <taxon>Asteroidea</taxon>
        <taxon>Valvatacea</taxon>
        <taxon>Valvatida</taxon>
        <taxon>Acanthasteridae</taxon>
        <taxon>Acanthaster</taxon>
    </lineage>
</organism>
<dbReference type="PROSITE" id="PS00237">
    <property type="entry name" value="G_PROTEIN_RECEP_F1_1"/>
    <property type="match status" value="1"/>
</dbReference>
<protein>
    <submittedName>
        <fullName evidence="12 13">Thyrotropin-releasing hormone receptor-like</fullName>
    </submittedName>
</protein>
<dbReference type="InterPro" id="IPR017452">
    <property type="entry name" value="GPCR_Rhodpsn_7TM"/>
</dbReference>
<keyword evidence="4 8" id="KW-0297">G-protein coupled receptor</keyword>
<dbReference type="PROSITE" id="PS50262">
    <property type="entry name" value="G_PROTEIN_RECEP_F1_2"/>
    <property type="match status" value="1"/>
</dbReference>
<sequence>MDPTMNMTSLGIHPTDGLQDANLRYQTELPVNDTGQENYYDHDAWFRYYLEKYLTISCYAIAMAIGTIGNVIVVYTIWRCRHLHTVMYTLLGSLCVADLIMLVLVLPWKLNVLFVHGHFPYGDFMCRAPVYLHLLSAVSSVFHLTAISLERCYAVKFPLKSRTVLTIGNAYKIVVFVWTTSILSSIPAIFSVGTKNFVDAIGPYVVCDRLWTDVPLQVYALYQFFLVLACPMILITGAYAFIMHTLCTRQVPSESTKSSAMAMSHSRKYQAGTTHNGHTKTGSVHVVNGTQKLNHKSAKSKEAEIRQMTIMLVVVIVVFAVCWGPTVTFAVLKRFDVIDTTLSDPLRLTDKIFNLMSFLNSAMNPLIYALVSASFRHSCRWALKVCFKSPSVRRRPSNMSRATTVSRFGMSQGGGSTVVDSVSGSSVCATERV</sequence>
<evidence type="ECO:0000256" key="1">
    <source>
        <dbReference type="ARBA" id="ARBA00004141"/>
    </source>
</evidence>
<feature type="transmembrane region" description="Helical" evidence="9">
    <location>
        <begin position="53"/>
        <end position="78"/>
    </location>
</feature>
<feature type="domain" description="G-protein coupled receptors family 1 profile" evidence="10">
    <location>
        <begin position="69"/>
        <end position="368"/>
    </location>
</feature>
<accession>A0A8B7ZB57</accession>
<dbReference type="PRINTS" id="PR00237">
    <property type="entry name" value="GPCRRHODOPSN"/>
</dbReference>
<feature type="transmembrane region" description="Helical" evidence="9">
    <location>
        <begin position="130"/>
        <end position="149"/>
    </location>
</feature>
<feature type="transmembrane region" description="Helical" evidence="9">
    <location>
        <begin position="352"/>
        <end position="371"/>
    </location>
</feature>
<evidence type="ECO:0000256" key="9">
    <source>
        <dbReference type="SAM" id="Phobius"/>
    </source>
</evidence>
<evidence type="ECO:0000256" key="2">
    <source>
        <dbReference type="ARBA" id="ARBA00022692"/>
    </source>
</evidence>
<dbReference type="SUPFAM" id="SSF81321">
    <property type="entry name" value="Family A G protein-coupled receptor-like"/>
    <property type="match status" value="1"/>
</dbReference>
<evidence type="ECO:0000256" key="6">
    <source>
        <dbReference type="ARBA" id="ARBA00023170"/>
    </source>
</evidence>
<dbReference type="RefSeq" id="XP_022102909.1">
    <property type="nucleotide sequence ID" value="XM_022247217.1"/>
</dbReference>
<name>A0A8B7ZB57_ACAPL</name>
<reference evidence="12 13" key="1">
    <citation type="submission" date="2025-04" db="UniProtKB">
        <authorList>
            <consortium name="RefSeq"/>
        </authorList>
    </citation>
    <scope>IDENTIFICATION</scope>
</reference>
<dbReference type="OMA" id="YTIWRCR"/>
<evidence type="ECO:0000256" key="5">
    <source>
        <dbReference type="ARBA" id="ARBA00023136"/>
    </source>
</evidence>
<feature type="transmembrane region" description="Helical" evidence="9">
    <location>
        <begin position="170"/>
        <end position="190"/>
    </location>
</feature>
<evidence type="ECO:0000256" key="8">
    <source>
        <dbReference type="RuleBase" id="RU000688"/>
    </source>
</evidence>
<evidence type="ECO:0000313" key="12">
    <source>
        <dbReference type="RefSeq" id="XP_022102908.1"/>
    </source>
</evidence>
<dbReference type="AlphaFoldDB" id="A0A8B7ZB57"/>
<dbReference type="GO" id="GO:0004930">
    <property type="term" value="F:G protein-coupled receptor activity"/>
    <property type="evidence" value="ECO:0007669"/>
    <property type="project" value="UniProtKB-KW"/>
</dbReference>
<dbReference type="InterPro" id="IPR000276">
    <property type="entry name" value="GPCR_Rhodpsn"/>
</dbReference>
<keyword evidence="11" id="KW-1185">Reference proteome</keyword>
<dbReference type="PANTHER" id="PTHR24243">
    <property type="entry name" value="G-PROTEIN COUPLED RECEPTOR"/>
    <property type="match status" value="1"/>
</dbReference>
<dbReference type="RefSeq" id="XP_022102910.1">
    <property type="nucleotide sequence ID" value="XM_022247218.1"/>
</dbReference>
<dbReference type="KEGG" id="aplc:110985837"/>
<dbReference type="PANTHER" id="PTHR24243:SF224">
    <property type="entry name" value="G-PROTEIN COUPLED RECEPTOR 19-RELATED"/>
    <property type="match status" value="1"/>
</dbReference>
<comment type="subcellular location">
    <subcellularLocation>
        <location evidence="1">Membrane</location>
        <topology evidence="1">Multi-pass membrane protein</topology>
    </subcellularLocation>
</comment>
<proteinExistence type="inferred from homology"/>
<dbReference type="GO" id="GO:0005886">
    <property type="term" value="C:plasma membrane"/>
    <property type="evidence" value="ECO:0007669"/>
    <property type="project" value="TreeGrafter"/>
</dbReference>
<evidence type="ECO:0000313" key="14">
    <source>
        <dbReference type="RefSeq" id="XP_022102910.1"/>
    </source>
</evidence>
<keyword evidence="2 8" id="KW-0812">Transmembrane</keyword>
<dbReference type="OrthoDB" id="2132067at2759"/>
<evidence type="ECO:0000256" key="4">
    <source>
        <dbReference type="ARBA" id="ARBA00023040"/>
    </source>
</evidence>
<dbReference type="SMART" id="SM01381">
    <property type="entry name" value="7TM_GPCR_Srsx"/>
    <property type="match status" value="1"/>
</dbReference>
<evidence type="ECO:0000256" key="3">
    <source>
        <dbReference type="ARBA" id="ARBA00022989"/>
    </source>
</evidence>
<keyword evidence="5 9" id="KW-0472">Membrane</keyword>
<keyword evidence="6 8" id="KW-0675">Receptor</keyword>
<feature type="transmembrane region" description="Helical" evidence="9">
    <location>
        <begin position="309"/>
        <end position="332"/>
    </location>
</feature>
<dbReference type="GeneID" id="110985837"/>
<feature type="transmembrane region" description="Helical" evidence="9">
    <location>
        <begin position="90"/>
        <end position="110"/>
    </location>
</feature>
<evidence type="ECO:0000313" key="11">
    <source>
        <dbReference type="Proteomes" id="UP000694845"/>
    </source>
</evidence>
<dbReference type="Gene3D" id="1.20.1070.10">
    <property type="entry name" value="Rhodopsin 7-helix transmembrane proteins"/>
    <property type="match status" value="1"/>
</dbReference>
<dbReference type="Proteomes" id="UP000694845">
    <property type="component" value="Unplaced"/>
</dbReference>
<evidence type="ECO:0000256" key="7">
    <source>
        <dbReference type="ARBA" id="ARBA00023224"/>
    </source>
</evidence>
<keyword evidence="3 9" id="KW-1133">Transmembrane helix</keyword>
<gene>
    <name evidence="12 13 14" type="primary">LOC110985837</name>
</gene>
<dbReference type="Pfam" id="PF00001">
    <property type="entry name" value="7tm_1"/>
    <property type="match status" value="1"/>
</dbReference>
<feature type="transmembrane region" description="Helical" evidence="9">
    <location>
        <begin position="220"/>
        <end position="242"/>
    </location>
</feature>
<comment type="similarity">
    <text evidence="8">Belongs to the G-protein coupled receptor 1 family.</text>
</comment>